<feature type="transmembrane region" description="Helical" evidence="1">
    <location>
        <begin position="59"/>
        <end position="77"/>
    </location>
</feature>
<name>A0AAN6UG74_9PEZI</name>
<keyword evidence="1" id="KW-1133">Transmembrane helix</keyword>
<evidence type="ECO:0000313" key="2">
    <source>
        <dbReference type="EMBL" id="KAK4132432.1"/>
    </source>
</evidence>
<keyword evidence="3" id="KW-1185">Reference proteome</keyword>
<keyword evidence="1" id="KW-0472">Membrane</keyword>
<feature type="transmembrane region" description="Helical" evidence="1">
    <location>
        <begin position="20"/>
        <end position="39"/>
    </location>
</feature>
<reference evidence="2" key="2">
    <citation type="submission" date="2023-05" db="EMBL/GenBank/DDBJ databases">
        <authorList>
            <consortium name="Lawrence Berkeley National Laboratory"/>
            <person name="Steindorff A."/>
            <person name="Hensen N."/>
            <person name="Bonometti L."/>
            <person name="Westerberg I."/>
            <person name="Brannstrom I.O."/>
            <person name="Guillou S."/>
            <person name="Cros-Aarteil S."/>
            <person name="Calhoun S."/>
            <person name="Haridas S."/>
            <person name="Kuo A."/>
            <person name="Mondo S."/>
            <person name="Pangilinan J."/>
            <person name="Riley R."/>
            <person name="Labutti K."/>
            <person name="Andreopoulos B."/>
            <person name="Lipzen A."/>
            <person name="Chen C."/>
            <person name="Yanf M."/>
            <person name="Daum C."/>
            <person name="Ng V."/>
            <person name="Clum A."/>
            <person name="Ohm R."/>
            <person name="Martin F."/>
            <person name="Silar P."/>
            <person name="Natvig D."/>
            <person name="Lalanne C."/>
            <person name="Gautier V."/>
            <person name="Ament-Velasquez S.L."/>
            <person name="Kruys A."/>
            <person name="Hutchinson M.I."/>
            <person name="Powell A.J."/>
            <person name="Barry K."/>
            <person name="Miller A.N."/>
            <person name="Grigoriev I.V."/>
            <person name="Debuchy R."/>
            <person name="Gladieux P."/>
            <person name="Thoren M.H."/>
            <person name="Johannesson H."/>
        </authorList>
    </citation>
    <scope>NUCLEOTIDE SEQUENCE</scope>
    <source>
        <strain evidence="2">CBS 123565</strain>
    </source>
</reference>
<comment type="caution">
    <text evidence="2">The sequence shown here is derived from an EMBL/GenBank/DDBJ whole genome shotgun (WGS) entry which is preliminary data.</text>
</comment>
<proteinExistence type="predicted"/>
<protein>
    <submittedName>
        <fullName evidence="2">Uncharacterized protein</fullName>
    </submittedName>
</protein>
<organism evidence="2 3">
    <name type="scientific">Trichocladium antarcticum</name>
    <dbReference type="NCBI Taxonomy" id="1450529"/>
    <lineage>
        <taxon>Eukaryota</taxon>
        <taxon>Fungi</taxon>
        <taxon>Dikarya</taxon>
        <taxon>Ascomycota</taxon>
        <taxon>Pezizomycotina</taxon>
        <taxon>Sordariomycetes</taxon>
        <taxon>Sordariomycetidae</taxon>
        <taxon>Sordariales</taxon>
        <taxon>Chaetomiaceae</taxon>
        <taxon>Trichocladium</taxon>
    </lineage>
</organism>
<dbReference type="Proteomes" id="UP001304895">
    <property type="component" value="Unassembled WGS sequence"/>
</dbReference>
<accession>A0AAN6UG74</accession>
<dbReference type="EMBL" id="MU853418">
    <property type="protein sequence ID" value="KAK4132432.1"/>
    <property type="molecule type" value="Genomic_DNA"/>
</dbReference>
<keyword evidence="1" id="KW-0812">Transmembrane</keyword>
<evidence type="ECO:0000256" key="1">
    <source>
        <dbReference type="SAM" id="Phobius"/>
    </source>
</evidence>
<sequence>MMRKEIPCWWIEHMSVWSVFISRWAFGFRLPLIPAWWLAVGRQVGDSERCFLCHFYTRFFPFLFFFFLYTLIMDGFMKSYDCHVGGTKRLGFMIPATLSLSGVSNSPAPIPAGAQSWLVGSA</sequence>
<gene>
    <name evidence="2" type="ORF">BT67DRAFT_89727</name>
</gene>
<evidence type="ECO:0000313" key="3">
    <source>
        <dbReference type="Proteomes" id="UP001304895"/>
    </source>
</evidence>
<dbReference type="AlphaFoldDB" id="A0AAN6UG74"/>
<reference evidence="2" key="1">
    <citation type="journal article" date="2023" name="Mol. Phylogenet. Evol.">
        <title>Genome-scale phylogeny and comparative genomics of the fungal order Sordariales.</title>
        <authorList>
            <person name="Hensen N."/>
            <person name="Bonometti L."/>
            <person name="Westerberg I."/>
            <person name="Brannstrom I.O."/>
            <person name="Guillou S."/>
            <person name="Cros-Aarteil S."/>
            <person name="Calhoun S."/>
            <person name="Haridas S."/>
            <person name="Kuo A."/>
            <person name="Mondo S."/>
            <person name="Pangilinan J."/>
            <person name="Riley R."/>
            <person name="LaButti K."/>
            <person name="Andreopoulos B."/>
            <person name="Lipzen A."/>
            <person name="Chen C."/>
            <person name="Yan M."/>
            <person name="Daum C."/>
            <person name="Ng V."/>
            <person name="Clum A."/>
            <person name="Steindorff A."/>
            <person name="Ohm R.A."/>
            <person name="Martin F."/>
            <person name="Silar P."/>
            <person name="Natvig D.O."/>
            <person name="Lalanne C."/>
            <person name="Gautier V."/>
            <person name="Ament-Velasquez S.L."/>
            <person name="Kruys A."/>
            <person name="Hutchinson M.I."/>
            <person name="Powell A.J."/>
            <person name="Barry K."/>
            <person name="Miller A.N."/>
            <person name="Grigoriev I.V."/>
            <person name="Debuchy R."/>
            <person name="Gladieux P."/>
            <person name="Hiltunen Thoren M."/>
            <person name="Johannesson H."/>
        </authorList>
    </citation>
    <scope>NUCLEOTIDE SEQUENCE</scope>
    <source>
        <strain evidence="2">CBS 123565</strain>
    </source>
</reference>